<feature type="compositionally biased region" description="Basic and acidic residues" evidence="9">
    <location>
        <begin position="532"/>
        <end position="544"/>
    </location>
</feature>
<dbReference type="EMBL" id="WNYA01000009">
    <property type="protein sequence ID" value="KAG8556458.1"/>
    <property type="molecule type" value="Genomic_DNA"/>
</dbReference>
<feature type="compositionally biased region" description="Acidic residues" evidence="9">
    <location>
        <begin position="346"/>
        <end position="355"/>
    </location>
</feature>
<reference evidence="11" key="1">
    <citation type="thesis" date="2020" institute="ProQuest LLC" country="789 East Eisenhower Parkway, Ann Arbor, MI, USA">
        <title>Comparative Genomics and Chromosome Evolution.</title>
        <authorList>
            <person name="Mudd A.B."/>
        </authorList>
    </citation>
    <scope>NUCLEOTIDE SEQUENCE</scope>
    <source>
        <strain evidence="11">237g6f4</strain>
        <tissue evidence="11">Blood</tissue>
    </source>
</reference>
<name>A0AAV7A8N0_ENGPU</name>
<feature type="compositionally biased region" description="Basic and acidic residues" evidence="9">
    <location>
        <begin position="770"/>
        <end position="779"/>
    </location>
</feature>
<dbReference type="GO" id="GO:1902570">
    <property type="term" value="P:protein localization to nucleolus"/>
    <property type="evidence" value="ECO:0007669"/>
    <property type="project" value="TreeGrafter"/>
</dbReference>
<feature type="compositionally biased region" description="Low complexity" evidence="9">
    <location>
        <begin position="663"/>
        <end position="673"/>
    </location>
</feature>
<comment type="caution">
    <text evidence="11">The sequence shown here is derived from an EMBL/GenBank/DDBJ whole genome shotgun (WGS) entry which is preliminary data.</text>
</comment>
<evidence type="ECO:0000256" key="9">
    <source>
        <dbReference type="SAM" id="MobiDB-lite"/>
    </source>
</evidence>
<evidence type="ECO:0000313" key="11">
    <source>
        <dbReference type="EMBL" id="KAG8556458.1"/>
    </source>
</evidence>
<feature type="compositionally biased region" description="Basic and acidic residues" evidence="9">
    <location>
        <begin position="706"/>
        <end position="724"/>
    </location>
</feature>
<dbReference type="PANTHER" id="PTHR48029:SF1">
    <property type="entry name" value="NUCLEOLAR PROTEIN 8"/>
    <property type="match status" value="1"/>
</dbReference>
<dbReference type="FunFam" id="3.30.70.330:FF:000346">
    <property type="entry name" value="Nucleolar protein 8"/>
    <property type="match status" value="1"/>
</dbReference>
<proteinExistence type="predicted"/>
<evidence type="ECO:0000256" key="6">
    <source>
        <dbReference type="ARBA" id="ARBA00065066"/>
    </source>
</evidence>
<dbReference type="PROSITE" id="PS50102">
    <property type="entry name" value="RRM"/>
    <property type="match status" value="1"/>
</dbReference>
<dbReference type="PANTHER" id="PTHR48029">
    <property type="entry name" value="NUCLEOLAR PROTEIN 8"/>
    <property type="match status" value="1"/>
</dbReference>
<dbReference type="GO" id="GO:0003723">
    <property type="term" value="F:RNA binding"/>
    <property type="evidence" value="ECO:0007669"/>
    <property type="project" value="UniProtKB-UniRule"/>
</dbReference>
<keyword evidence="12" id="KW-1185">Reference proteome</keyword>
<evidence type="ECO:0000256" key="7">
    <source>
        <dbReference type="ARBA" id="ARBA00068539"/>
    </source>
</evidence>
<organism evidence="11 12">
    <name type="scientific">Engystomops pustulosus</name>
    <name type="common">Tungara frog</name>
    <name type="synonym">Physalaemus pustulosus</name>
    <dbReference type="NCBI Taxonomy" id="76066"/>
    <lineage>
        <taxon>Eukaryota</taxon>
        <taxon>Metazoa</taxon>
        <taxon>Chordata</taxon>
        <taxon>Craniata</taxon>
        <taxon>Vertebrata</taxon>
        <taxon>Euteleostomi</taxon>
        <taxon>Amphibia</taxon>
        <taxon>Batrachia</taxon>
        <taxon>Anura</taxon>
        <taxon>Neobatrachia</taxon>
        <taxon>Hyloidea</taxon>
        <taxon>Leptodactylidae</taxon>
        <taxon>Leiuperinae</taxon>
        <taxon>Engystomops</taxon>
    </lineage>
</organism>
<evidence type="ECO:0000256" key="3">
    <source>
        <dbReference type="ARBA" id="ARBA00022884"/>
    </source>
</evidence>
<feature type="compositionally biased region" description="Basic and acidic residues" evidence="9">
    <location>
        <begin position="820"/>
        <end position="833"/>
    </location>
</feature>
<feature type="compositionally biased region" description="Acidic residues" evidence="9">
    <location>
        <begin position="396"/>
        <end position="408"/>
    </location>
</feature>
<feature type="compositionally biased region" description="Polar residues" evidence="9">
    <location>
        <begin position="612"/>
        <end position="629"/>
    </location>
</feature>
<evidence type="ECO:0000256" key="1">
    <source>
        <dbReference type="ARBA" id="ARBA00004604"/>
    </source>
</evidence>
<comment type="subunit">
    <text evidence="6">Interacts with the GTP form of RRAGA, RRAGC and RRAGD. Interacts with NIP7. Interacts with DDX18; the interaction is RNA-dependent. Interacts with DDX47; the interaction is RNA-dependent.</text>
</comment>
<evidence type="ECO:0000256" key="2">
    <source>
        <dbReference type="ARBA" id="ARBA00022553"/>
    </source>
</evidence>
<gene>
    <name evidence="11" type="ORF">GDO81_018081</name>
</gene>
<comment type="subcellular location">
    <subcellularLocation>
        <location evidence="1">Nucleus</location>
        <location evidence="1">Nucleolus</location>
    </subcellularLocation>
</comment>
<feature type="compositionally biased region" description="Basic and acidic residues" evidence="9">
    <location>
        <begin position="901"/>
        <end position="922"/>
    </location>
</feature>
<feature type="region of interest" description="Disordered" evidence="9">
    <location>
        <begin position="327"/>
        <end position="428"/>
    </location>
</feature>
<dbReference type="SMART" id="SM00360">
    <property type="entry name" value="RRM"/>
    <property type="match status" value="1"/>
</dbReference>
<dbReference type="AlphaFoldDB" id="A0AAV7A8N0"/>
<sequence>MEATLKRLYVGGITPSVTDSELTERFGRFGKVDQVEIISRKDDQGNIIKTFAYMNINISDTDLKKCFSMLNKTKWKGGVLQIEMAKESFLHKLEKERQVAKEKKAARQESHPQSDLMQSLEKAGVTDFQMKAAVPGTEVPNHKNWVVSKYGRVLPVLHIKGSNESKIIKYDPSKYCHNIKKLDNLPLEETPVSQLTWHLDGGDDDISKKRRGEFPEFKIPPKKSKVNSYLNTCWTDENGKGSSTPQTTPQKLKIASPFKHNRDTFESNHSYRGRKSINSMSDDEYDSEEELHSIIEREKMGKGSGRHAEDSDVEIVDDSLTLGYKNPFTEEIGKSRQPNGGAKDDNEYDSADTDEIITTAKTTPNYKNDRKKTSNSLAKQSGISKDKSISTVKQEDPEDSKEEESESNDSEKEESSDSYSDEEYESMMQNCYRLDLSIGDLEALAKDAAESDGDSTDENNDSSQEYDSSEDTNIVKAGCLEHETAKKQQKSKFAQDGDLKPDDHSNDHSAESSLSHSEGECESPKKNSCPRDNQKAMKKRREESTAVIGNLKRKKGIEPEDIVASILESDEDSSSEQPKRKKKNASPCPPPQFKGLGSLMSSLAASSVSSCGRPSTNNEKKASSTSFESNVIKVSKDIDEGSSKPVKATSNSVHQRSGKKSSSDSSTSSTAESSSDDELSPASLKVPQRSSVKEQNNSKAKQLQDNQKRLAAMEERRKEREKQKQAIQGALLKLDTKPENKTQHIVFNSESEEESKKEEEASTSNLHGDSIAKPEKAKLFDSSGEDSDDEEEKDDDRFEIKTQYEGRSGEKLMQLQSRFGTDERFKMDARFLEDSSGDEEDTEQTQSLNADGDDKGLSDEKKKNLEILQSVLNINVAPQSTSKKAAQAKKFKDLNALQYDPTKDDHAAFETKVEEEKKESKSERRKKRLEAEKLPEVSKKIFHEVTIDFKEVFGAPKPQVLAEPEKPWDQVEEPQQMEVEENSISNVDHSLPKMEDSAGFTFSFFGTSTEEQFSQDEQYKVENIKAAKVAWQEDPRFQDSSSEEEEAEKEDTAVTVNASPQMEKSSGIRFFFFVKNDERLKEGPKMFCRSSKSEQNAKDWEDLRSDLMDECKKRHKDAKKKLRASH</sequence>
<feature type="domain" description="RRM" evidence="10">
    <location>
        <begin position="6"/>
        <end position="87"/>
    </location>
</feature>
<dbReference type="CDD" id="cd12226">
    <property type="entry name" value="RRM_NOL8"/>
    <property type="match status" value="1"/>
</dbReference>
<dbReference type="InterPro" id="IPR000504">
    <property type="entry name" value="RRM_dom"/>
</dbReference>
<keyword evidence="4" id="KW-0539">Nucleus</keyword>
<dbReference type="Proteomes" id="UP000824782">
    <property type="component" value="Unassembled WGS sequence"/>
</dbReference>
<evidence type="ECO:0000313" key="12">
    <source>
        <dbReference type="Proteomes" id="UP000824782"/>
    </source>
</evidence>
<evidence type="ECO:0000259" key="10">
    <source>
        <dbReference type="PROSITE" id="PS50102"/>
    </source>
</evidence>
<evidence type="ECO:0000256" key="4">
    <source>
        <dbReference type="ARBA" id="ARBA00023242"/>
    </source>
</evidence>
<dbReference type="InterPro" id="IPR034138">
    <property type="entry name" value="NOP8_RRM"/>
</dbReference>
<feature type="compositionally biased region" description="Basic and acidic residues" evidence="9">
    <location>
        <begin position="852"/>
        <end position="861"/>
    </location>
</feature>
<dbReference type="GO" id="GO:0005730">
    <property type="term" value="C:nucleolus"/>
    <property type="evidence" value="ECO:0007669"/>
    <property type="project" value="UniProtKB-SubCell"/>
</dbReference>
<feature type="compositionally biased region" description="Basic and acidic residues" evidence="9">
    <location>
        <begin position="493"/>
        <end position="510"/>
    </location>
</feature>
<feature type="region of interest" description="Disordered" evidence="9">
    <location>
        <begin position="1032"/>
        <end position="1060"/>
    </location>
</feature>
<dbReference type="Pfam" id="PF00076">
    <property type="entry name" value="RRM_1"/>
    <property type="match status" value="1"/>
</dbReference>
<feature type="compositionally biased region" description="Acidic residues" evidence="9">
    <location>
        <begin position="783"/>
        <end position="794"/>
    </location>
</feature>
<feature type="region of interest" description="Disordered" evidence="9">
    <location>
        <begin position="958"/>
        <end position="982"/>
    </location>
</feature>
<feature type="region of interest" description="Disordered" evidence="9">
    <location>
        <begin position="262"/>
        <end position="290"/>
    </location>
</feature>
<accession>A0AAV7A8N0</accession>
<evidence type="ECO:0000256" key="5">
    <source>
        <dbReference type="ARBA" id="ARBA00054821"/>
    </source>
</evidence>
<feature type="compositionally biased region" description="Acidic residues" evidence="9">
    <location>
        <begin position="450"/>
        <end position="460"/>
    </location>
</feature>
<dbReference type="InterPro" id="IPR012677">
    <property type="entry name" value="Nucleotide-bd_a/b_plait_sf"/>
</dbReference>
<dbReference type="SUPFAM" id="SSF54928">
    <property type="entry name" value="RNA-binding domain, RBD"/>
    <property type="match status" value="1"/>
</dbReference>
<keyword evidence="2" id="KW-0597">Phosphoprotein</keyword>
<keyword evidence="3 8" id="KW-0694">RNA-binding</keyword>
<dbReference type="Gene3D" id="3.30.70.330">
    <property type="match status" value="1"/>
</dbReference>
<dbReference type="InterPro" id="IPR035979">
    <property type="entry name" value="RBD_domain_sf"/>
</dbReference>
<feature type="compositionally biased region" description="Polar residues" evidence="9">
    <location>
        <begin position="374"/>
        <end position="383"/>
    </location>
</feature>
<feature type="compositionally biased region" description="Polar residues" evidence="9">
    <location>
        <begin position="688"/>
        <end position="705"/>
    </location>
</feature>
<feature type="region of interest" description="Disordered" evidence="9">
    <location>
        <begin position="445"/>
        <end position="861"/>
    </location>
</feature>
<protein>
    <recommendedName>
        <fullName evidence="7">Nucleolar protein 8</fullName>
    </recommendedName>
</protein>
<feature type="compositionally biased region" description="Acidic residues" evidence="9">
    <location>
        <begin position="416"/>
        <end position="425"/>
    </location>
</feature>
<feature type="compositionally biased region" description="Low complexity" evidence="9">
    <location>
        <begin position="598"/>
        <end position="610"/>
    </location>
</feature>
<evidence type="ECO:0000256" key="8">
    <source>
        <dbReference type="PROSITE-ProRule" id="PRU00176"/>
    </source>
</evidence>
<comment type="function">
    <text evidence="5">Plays an essential role in the survival of diffuse-type gastric cancer cells. Acts as a nucleolar anchoring protein for DDX47. May be involved in regulation of gene expression at the post-transcriptional level or in ribosome biogenesis in cancer cells.</text>
</comment>
<feature type="compositionally biased region" description="Basic and acidic residues" evidence="9">
    <location>
        <begin position="795"/>
        <end position="810"/>
    </location>
</feature>
<feature type="region of interest" description="Disordered" evidence="9">
    <location>
        <begin position="877"/>
        <end position="931"/>
    </location>
</feature>